<accession>A0A840V6K5</accession>
<dbReference type="RefSeq" id="WP_184021840.1">
    <property type="nucleotide sequence ID" value="NZ_JACHFD010000031.1"/>
</dbReference>
<sequence length="479" mass="51729">MNLIADILARRPADAIAIISGDRQVTYGELRCSAEPIARDLRSASAHLGRNPRVGLHCPNGVDYIIHSIGILLSDACLVPLAEELTAEERDQIIHTTSLDLILEADFSPNLPRNFEIRALDGAPPTFPEDQFQNLNPAFIRFSSGTTGTSKGVVLSHQTLLDRITAANRGLQLGPSDRVLWMLPMAHHFAVSIVLYLHVGAVTILESSPAREDILATAEKHAATVIYGSPFHFALLAADPSTFRWPSLRLPVATAAALPEATAQAFENRFGQPLIQGLGIIEVGLSVLNLDAASTKPQALGKPLPDYLVRLVDDSGNEVPTGTPGEFLVRGPGLLDAYLVPWHPHPTRDGYFASGDLVVRDTEGHLTLVGRKKSVINVAGMKLFPEEVEACLNDHPAVSRSLVSAQDHPHMGQIPVASIIPADPDLPPKPIELQRHCRAHLSAYKVPLRYTFVAELPLTASGKLKRHSSPLLPTPSPSS</sequence>
<evidence type="ECO:0000259" key="2">
    <source>
        <dbReference type="Pfam" id="PF00501"/>
    </source>
</evidence>
<dbReference type="GO" id="GO:0004467">
    <property type="term" value="F:long-chain fatty acid-CoA ligase activity"/>
    <property type="evidence" value="ECO:0007669"/>
    <property type="project" value="UniProtKB-EC"/>
</dbReference>
<dbReference type="PANTHER" id="PTHR43201">
    <property type="entry name" value="ACYL-COA SYNTHETASE"/>
    <property type="match status" value="1"/>
</dbReference>
<dbReference type="InterPro" id="IPR042099">
    <property type="entry name" value="ANL_N_sf"/>
</dbReference>
<dbReference type="EC" id="6.2.1.3" evidence="4"/>
<comment type="caution">
    <text evidence="4">The sequence shown here is derived from an EMBL/GenBank/DDBJ whole genome shotgun (WGS) entry which is preliminary data.</text>
</comment>
<keyword evidence="4" id="KW-0436">Ligase</keyword>
<evidence type="ECO:0000313" key="4">
    <source>
        <dbReference type="EMBL" id="MBB5353655.1"/>
    </source>
</evidence>
<proteinExistence type="inferred from homology"/>
<dbReference type="Pfam" id="PF13193">
    <property type="entry name" value="AMP-binding_C"/>
    <property type="match status" value="1"/>
</dbReference>
<keyword evidence="5" id="KW-1185">Reference proteome</keyword>
<organism evidence="4 5">
    <name type="scientific">Haloferula luteola</name>
    <dbReference type="NCBI Taxonomy" id="595692"/>
    <lineage>
        <taxon>Bacteria</taxon>
        <taxon>Pseudomonadati</taxon>
        <taxon>Verrucomicrobiota</taxon>
        <taxon>Verrucomicrobiia</taxon>
        <taxon>Verrucomicrobiales</taxon>
        <taxon>Verrucomicrobiaceae</taxon>
        <taxon>Haloferula</taxon>
    </lineage>
</organism>
<name>A0A840V6K5_9BACT</name>
<dbReference type="Proteomes" id="UP000557717">
    <property type="component" value="Unassembled WGS sequence"/>
</dbReference>
<dbReference type="EMBL" id="JACHFD010000031">
    <property type="protein sequence ID" value="MBB5353655.1"/>
    <property type="molecule type" value="Genomic_DNA"/>
</dbReference>
<feature type="domain" description="AMP-dependent synthetase/ligase" evidence="2">
    <location>
        <begin position="9"/>
        <end position="339"/>
    </location>
</feature>
<dbReference type="SUPFAM" id="SSF56801">
    <property type="entry name" value="Acetyl-CoA synthetase-like"/>
    <property type="match status" value="1"/>
</dbReference>
<dbReference type="PROSITE" id="PS00455">
    <property type="entry name" value="AMP_BINDING"/>
    <property type="match status" value="1"/>
</dbReference>
<dbReference type="GO" id="GO:0031956">
    <property type="term" value="F:medium-chain fatty acid-CoA ligase activity"/>
    <property type="evidence" value="ECO:0007669"/>
    <property type="project" value="TreeGrafter"/>
</dbReference>
<dbReference type="PANTHER" id="PTHR43201:SF8">
    <property type="entry name" value="ACYL-COA SYNTHETASE FAMILY MEMBER 3"/>
    <property type="match status" value="1"/>
</dbReference>
<reference evidence="4 5" key="1">
    <citation type="submission" date="2020-08" db="EMBL/GenBank/DDBJ databases">
        <title>Genomic Encyclopedia of Type Strains, Phase IV (KMG-IV): sequencing the most valuable type-strain genomes for metagenomic binning, comparative biology and taxonomic classification.</title>
        <authorList>
            <person name="Goeker M."/>
        </authorList>
    </citation>
    <scope>NUCLEOTIDE SEQUENCE [LARGE SCALE GENOMIC DNA]</scope>
    <source>
        <strain evidence="4 5">YC6886</strain>
    </source>
</reference>
<feature type="domain" description="AMP-binding enzyme C-terminal" evidence="3">
    <location>
        <begin position="387"/>
        <end position="463"/>
    </location>
</feature>
<evidence type="ECO:0000259" key="3">
    <source>
        <dbReference type="Pfam" id="PF13193"/>
    </source>
</evidence>
<dbReference type="Gene3D" id="3.40.50.12780">
    <property type="entry name" value="N-terminal domain of ligase-like"/>
    <property type="match status" value="1"/>
</dbReference>
<dbReference type="InterPro" id="IPR045851">
    <property type="entry name" value="AMP-bd_C_sf"/>
</dbReference>
<dbReference type="AlphaFoldDB" id="A0A840V6K5"/>
<dbReference type="InterPro" id="IPR025110">
    <property type="entry name" value="AMP-bd_C"/>
</dbReference>
<evidence type="ECO:0000313" key="5">
    <source>
        <dbReference type="Proteomes" id="UP000557717"/>
    </source>
</evidence>
<dbReference type="Gene3D" id="3.30.300.30">
    <property type="match status" value="1"/>
</dbReference>
<dbReference type="Pfam" id="PF00501">
    <property type="entry name" value="AMP-binding"/>
    <property type="match status" value="1"/>
</dbReference>
<dbReference type="InterPro" id="IPR020845">
    <property type="entry name" value="AMP-binding_CS"/>
</dbReference>
<dbReference type="InterPro" id="IPR000873">
    <property type="entry name" value="AMP-dep_synth/lig_dom"/>
</dbReference>
<protein>
    <submittedName>
        <fullName evidence="4">Long-chain acyl-CoA synthetase</fullName>
        <ecNumber evidence="4">6.2.1.3</ecNumber>
    </submittedName>
</protein>
<gene>
    <name evidence="4" type="ORF">HNR46_003916</name>
</gene>
<comment type="similarity">
    <text evidence="1">Belongs to the ATP-dependent AMP-binding enzyme family.</text>
</comment>
<evidence type="ECO:0000256" key="1">
    <source>
        <dbReference type="ARBA" id="ARBA00006432"/>
    </source>
</evidence>